<keyword evidence="1" id="KW-0732">Signal</keyword>
<feature type="signal peptide" evidence="1">
    <location>
        <begin position="1"/>
        <end position="37"/>
    </location>
</feature>
<feature type="chain" id="PRO_5038565097" evidence="1">
    <location>
        <begin position="38"/>
        <end position="559"/>
    </location>
</feature>
<dbReference type="EMBL" id="CP001802">
    <property type="protein sequence ID" value="ACY23618.1"/>
    <property type="molecule type" value="Genomic_DNA"/>
</dbReference>
<dbReference type="AlphaFoldDB" id="D0L6Q8"/>
<evidence type="ECO:0000313" key="4">
    <source>
        <dbReference type="Proteomes" id="UP000001219"/>
    </source>
</evidence>
<protein>
    <submittedName>
        <fullName evidence="3">NTF2 domain protein transpeptidase</fullName>
    </submittedName>
</protein>
<dbReference type="SUPFAM" id="SSF56601">
    <property type="entry name" value="beta-lactamase/transpeptidase-like"/>
    <property type="match status" value="1"/>
</dbReference>
<sequence length="559" mass="57767">MGSLLRVTRVKIVNMKNWVKRALVAACAAVVAVLVLASCGITGSDDTGAAAAMKGFASALSKQDAGGAAQFTTAPGQAGDALTATLQAMGARSVLAEVHDPVEYSDGTASFALKYTWSWDKGRTFETTSNGTARHLSTGWKVTWEPSIIYPGLPVGGMLREVRTDATPAPSVRSRTGKVFMYLQPVNDIILDPARTPDTANSARALARTIAPIAPLITSDVINGRLAEANGRAITAVTLRDTDMEVLAGDPARVAGVTVRRSGALVMADRRLMSPLESGLTNYWQAIRDATAGWQVQMVGPGLQPRKLVGDQGPAGPSVFTTVDQGLQLTLGDAAVEVGQPATILALDAASGAILAMAQNTYAAQRNINVDATYPVGTTLNPVFEAVSRAARDNQATADATLDRLGLGVQFTVPGASAPTPGQPGVTTVDFRPGQSSASMMNMAALGVALARGGAGQFSSVAPYVIKGVPTKVVSGSLGDIDPALINDVRRAMAATARTGDASDLTRAPGLRALVGTNGPQGPGWFVGIQGGKVIVVYTEGPKSGTAALQVAQKYFTIR</sequence>
<reference evidence="3 4" key="2">
    <citation type="journal article" date="2010" name="Stand. Genomic Sci.">
        <title>Complete genome sequence of Gordonia bronchialis type strain (3410).</title>
        <authorList>
            <person name="Ivanova N."/>
            <person name="Sikorski J."/>
            <person name="Jando M."/>
            <person name="Lapidus A."/>
            <person name="Nolan M."/>
            <person name="Lucas S."/>
            <person name="Del Rio T.G."/>
            <person name="Tice H."/>
            <person name="Copeland A."/>
            <person name="Cheng J.F."/>
            <person name="Chen F."/>
            <person name="Bruce D."/>
            <person name="Goodwin L."/>
            <person name="Pitluck S."/>
            <person name="Mavromatis K."/>
            <person name="Ovchinnikova G."/>
            <person name="Pati A."/>
            <person name="Chen A."/>
            <person name="Palaniappan K."/>
            <person name="Land M."/>
            <person name="Hauser L."/>
            <person name="Chang Y.J."/>
            <person name="Jeffries C.D."/>
            <person name="Chain P."/>
            <person name="Saunders E."/>
            <person name="Han C."/>
            <person name="Detter J.C."/>
            <person name="Brettin T."/>
            <person name="Rohde M."/>
            <person name="Goker M."/>
            <person name="Bristow J."/>
            <person name="Eisen J.A."/>
            <person name="Markowitz V."/>
            <person name="Hugenholtz P."/>
            <person name="Klenk H.P."/>
            <person name="Kyrpides N.C."/>
        </authorList>
    </citation>
    <scope>NUCLEOTIDE SEQUENCE [LARGE SCALE GENOMIC DNA]</scope>
    <source>
        <strain evidence="4">ATCC 25592 / DSM 43247 / BCRC 13721 / JCM 3198 / KCTC 3076 / NBRC 16047 / NCTC 10667</strain>
    </source>
</reference>
<dbReference type="STRING" id="526226.Gbro_4485"/>
<evidence type="ECO:0000313" key="3">
    <source>
        <dbReference type="EMBL" id="ACY23618.1"/>
    </source>
</evidence>
<dbReference type="InterPro" id="IPR012338">
    <property type="entry name" value="Beta-lactam/transpept-like"/>
</dbReference>
<dbReference type="GO" id="GO:0046677">
    <property type="term" value="P:response to antibiotic"/>
    <property type="evidence" value="ECO:0007669"/>
    <property type="project" value="InterPro"/>
</dbReference>
<evidence type="ECO:0000259" key="2">
    <source>
        <dbReference type="Pfam" id="PF05223"/>
    </source>
</evidence>
<dbReference type="KEGG" id="gbr:Gbro_4485"/>
<name>D0L6Q8_GORB4</name>
<keyword evidence="4" id="KW-1185">Reference proteome</keyword>
<dbReference type="Gene3D" id="3.40.710.10">
    <property type="entry name" value="DD-peptidase/beta-lactamase superfamily"/>
    <property type="match status" value="1"/>
</dbReference>
<dbReference type="InterPro" id="IPR007887">
    <property type="entry name" value="MecA_N"/>
</dbReference>
<gene>
    <name evidence="3" type="ordered locus">Gbro_4485</name>
</gene>
<reference evidence="4" key="1">
    <citation type="submission" date="2009-10" db="EMBL/GenBank/DDBJ databases">
        <title>The complete chromosome of Gordonia bronchialis DSM 43247.</title>
        <authorList>
            <consortium name="US DOE Joint Genome Institute (JGI-PGF)"/>
            <person name="Lucas S."/>
            <person name="Copeland A."/>
            <person name="Lapidus A."/>
            <person name="Glavina del Rio T."/>
            <person name="Dalin E."/>
            <person name="Tice H."/>
            <person name="Bruce D."/>
            <person name="Goodwin L."/>
            <person name="Pitluck S."/>
            <person name="Kyrpides N."/>
            <person name="Mavromatis K."/>
            <person name="Ivanova N."/>
            <person name="Ovchinnikova G."/>
            <person name="Saunders E."/>
            <person name="Brettin T."/>
            <person name="Detter J.C."/>
            <person name="Han C."/>
            <person name="Larimer F."/>
            <person name="Land M."/>
            <person name="Hauser L."/>
            <person name="Markowitz V."/>
            <person name="Cheng J.-F."/>
            <person name="Hugenholtz P."/>
            <person name="Woyke T."/>
            <person name="Wu D."/>
            <person name="Jando M."/>
            <person name="Schneider S."/>
            <person name="Goeker M."/>
            <person name="Klenk H.-P."/>
            <person name="Eisen J.A."/>
        </authorList>
    </citation>
    <scope>NUCLEOTIDE SEQUENCE [LARGE SCALE GENOMIC DNA]</scope>
    <source>
        <strain evidence="4">ATCC 25592 / DSM 43247 / BCRC 13721 / JCM 3198 / KCTC 3076 / NBRC 16047 / NCTC 10667</strain>
    </source>
</reference>
<dbReference type="HOGENOM" id="CLU_025328_0_0_11"/>
<dbReference type="Pfam" id="PF05223">
    <property type="entry name" value="MecA_N"/>
    <property type="match status" value="1"/>
</dbReference>
<dbReference type="Proteomes" id="UP000001219">
    <property type="component" value="Chromosome"/>
</dbReference>
<evidence type="ECO:0000256" key="1">
    <source>
        <dbReference type="SAM" id="SignalP"/>
    </source>
</evidence>
<organism evidence="3 4">
    <name type="scientific">Gordonia bronchialis (strain ATCC 25592 / DSM 43247 / BCRC 13721 / JCM 3198 / KCTC 3076 / NBRC 16047 / NCTC 10667)</name>
    <name type="common">Rhodococcus bronchialis</name>
    <dbReference type="NCBI Taxonomy" id="526226"/>
    <lineage>
        <taxon>Bacteria</taxon>
        <taxon>Bacillati</taxon>
        <taxon>Actinomycetota</taxon>
        <taxon>Actinomycetes</taxon>
        <taxon>Mycobacteriales</taxon>
        <taxon>Gordoniaceae</taxon>
        <taxon>Gordonia</taxon>
    </lineage>
</organism>
<accession>D0L6Q8</accession>
<proteinExistence type="predicted"/>
<feature type="domain" description="NTF2-like N-terminal transpeptidase" evidence="2">
    <location>
        <begin position="49"/>
        <end position="153"/>
    </location>
</feature>
<dbReference type="eggNOG" id="COG0768">
    <property type="taxonomic scope" value="Bacteria"/>
</dbReference>